<feature type="region of interest" description="Disordered" evidence="3">
    <location>
        <begin position="1"/>
        <end position="128"/>
    </location>
</feature>
<dbReference type="GO" id="GO:0008270">
    <property type="term" value="F:zinc ion binding"/>
    <property type="evidence" value="ECO:0007669"/>
    <property type="project" value="InterPro"/>
</dbReference>
<dbReference type="PROSITE" id="PS00463">
    <property type="entry name" value="ZN2_CY6_FUNGAL_1"/>
    <property type="match status" value="1"/>
</dbReference>
<dbReference type="InParanoid" id="A0A3N4MLM4"/>
<dbReference type="CDD" id="cd12148">
    <property type="entry name" value="fungal_TF_MHR"/>
    <property type="match status" value="1"/>
</dbReference>
<feature type="compositionally biased region" description="Polar residues" evidence="3">
    <location>
        <begin position="43"/>
        <end position="55"/>
    </location>
</feature>
<name>A0A3N4MLM4_9PEZI</name>
<gene>
    <name evidence="5" type="ORF">L211DRAFT_253526</name>
</gene>
<dbReference type="PROSITE" id="PS50048">
    <property type="entry name" value="ZN2_CY6_FUNGAL_2"/>
    <property type="match status" value="1"/>
</dbReference>
<dbReference type="InterPro" id="IPR001138">
    <property type="entry name" value="Zn2Cys6_DnaBD"/>
</dbReference>
<keyword evidence="1" id="KW-0479">Metal-binding</keyword>
<dbReference type="STRING" id="1051890.A0A3N4MLM4"/>
<feature type="region of interest" description="Disordered" evidence="3">
    <location>
        <begin position="434"/>
        <end position="457"/>
    </location>
</feature>
<dbReference type="InterPro" id="IPR036864">
    <property type="entry name" value="Zn2-C6_fun-type_DNA-bd_sf"/>
</dbReference>
<dbReference type="SMART" id="SM00066">
    <property type="entry name" value="GAL4"/>
    <property type="match status" value="1"/>
</dbReference>
<evidence type="ECO:0000256" key="1">
    <source>
        <dbReference type="ARBA" id="ARBA00022723"/>
    </source>
</evidence>
<protein>
    <recommendedName>
        <fullName evidence="4">Zn(2)-C6 fungal-type domain-containing protein</fullName>
    </recommendedName>
</protein>
<dbReference type="Proteomes" id="UP000267821">
    <property type="component" value="Unassembled WGS sequence"/>
</dbReference>
<dbReference type="SMART" id="SM00906">
    <property type="entry name" value="Fungal_trans"/>
    <property type="match status" value="1"/>
</dbReference>
<evidence type="ECO:0000256" key="3">
    <source>
        <dbReference type="SAM" id="MobiDB-lite"/>
    </source>
</evidence>
<sequence>MYPTSPVSPVMSSESKSEKDVGIHPSAGDTEQKRYDIKAKGRPTSSRIKSPSTETVDSRNEYKTRSPSSLSPRKRKQSPDSKSDTEVPKRSRTSLLYPNSENKMSLDINDIGMPGRSGSTRSRTKVPAQERRRVPVACDSCRHRKIKCNGEIPCQNCCKNSYDCNFPPVSAKIVVEENWVERLQGRCGALERALIEAIPDPEKREELAAQYGLRLMMTASPSERSESEPSSTSCNPMNGSNEGVSNAGYDTEAYSFIGDSAGLTFMNKIREFVRATIPFQSQMNNFLDPIQVFLASAADSECRSAPLSLPSTDPYILPHKPTVASLIQRFISFLGCGSTPDTASPSGGVYYWFDPDRLSRDLDTLYTSVNMGLLGIGDQSRPVDYTVLCMVNAVLALACQSTASSAVGPLDVEEEAIARDAYFWTSFVPRRTSNGDRSLTPDQAFTPTSPHSTLSEYGESQSNYFTVTDYNTRLPGPMASNTSTFQPGMTFFARAKALMVSPSDAPSLSTLRTLSMLAYFLLSANRWEAAYLHIGLAVRLAVANGLHRRRALTEILGLPEVDIRNKQREEEDKRRTFWTIYILDRLVSCMTGRPVMLGDEAIDTELPLDIEGLPSASGLRAHVQLSKIMGDIITKVYPIRRSGDTAQTQHQLIMQAIKQSHAELNSWHENLPAELKLVNGVARERGVLWLHSLYNELLMLTCRPDLLLAMKRTSASIHSPSQSFQALPAHVYEHANICTNAAGSNLLLARQIQASGWVHASFTECTYVFNAGMTLVLARLIAQGGPEWPGRQHEEDIQYAIAFLSTLGKGGNLSARKYTKDLVGLDAAVTRLIEARNLNVSLQALGGSPTGMSLPAVTVAPGLVPTMTFQPELDFALFGNTDYPWTS</sequence>
<dbReference type="GO" id="GO:0003677">
    <property type="term" value="F:DNA binding"/>
    <property type="evidence" value="ECO:0007669"/>
    <property type="project" value="InterPro"/>
</dbReference>
<feature type="compositionally biased region" description="Basic and acidic residues" evidence="3">
    <location>
        <begin position="77"/>
        <end position="89"/>
    </location>
</feature>
<feature type="compositionally biased region" description="Basic and acidic residues" evidence="3">
    <location>
        <begin position="30"/>
        <end position="39"/>
    </location>
</feature>
<dbReference type="SUPFAM" id="SSF57701">
    <property type="entry name" value="Zn2/Cys6 DNA-binding domain"/>
    <property type="match status" value="1"/>
</dbReference>
<organism evidence="5 6">
    <name type="scientific">Terfezia boudieri ATCC MYA-4762</name>
    <dbReference type="NCBI Taxonomy" id="1051890"/>
    <lineage>
        <taxon>Eukaryota</taxon>
        <taxon>Fungi</taxon>
        <taxon>Dikarya</taxon>
        <taxon>Ascomycota</taxon>
        <taxon>Pezizomycotina</taxon>
        <taxon>Pezizomycetes</taxon>
        <taxon>Pezizales</taxon>
        <taxon>Pezizaceae</taxon>
        <taxon>Terfezia</taxon>
    </lineage>
</organism>
<reference evidence="5 6" key="1">
    <citation type="journal article" date="2018" name="Nat. Ecol. Evol.">
        <title>Pezizomycetes genomes reveal the molecular basis of ectomycorrhizal truffle lifestyle.</title>
        <authorList>
            <person name="Murat C."/>
            <person name="Payen T."/>
            <person name="Noel B."/>
            <person name="Kuo A."/>
            <person name="Morin E."/>
            <person name="Chen J."/>
            <person name="Kohler A."/>
            <person name="Krizsan K."/>
            <person name="Balestrini R."/>
            <person name="Da Silva C."/>
            <person name="Montanini B."/>
            <person name="Hainaut M."/>
            <person name="Levati E."/>
            <person name="Barry K.W."/>
            <person name="Belfiori B."/>
            <person name="Cichocki N."/>
            <person name="Clum A."/>
            <person name="Dockter R.B."/>
            <person name="Fauchery L."/>
            <person name="Guy J."/>
            <person name="Iotti M."/>
            <person name="Le Tacon F."/>
            <person name="Lindquist E.A."/>
            <person name="Lipzen A."/>
            <person name="Malagnac F."/>
            <person name="Mello A."/>
            <person name="Molinier V."/>
            <person name="Miyauchi S."/>
            <person name="Poulain J."/>
            <person name="Riccioni C."/>
            <person name="Rubini A."/>
            <person name="Sitrit Y."/>
            <person name="Splivallo R."/>
            <person name="Traeger S."/>
            <person name="Wang M."/>
            <person name="Zifcakova L."/>
            <person name="Wipf D."/>
            <person name="Zambonelli A."/>
            <person name="Paolocci F."/>
            <person name="Nowrousian M."/>
            <person name="Ottonello S."/>
            <person name="Baldrian P."/>
            <person name="Spatafora J.W."/>
            <person name="Henrissat B."/>
            <person name="Nagy L.G."/>
            <person name="Aury J.M."/>
            <person name="Wincker P."/>
            <person name="Grigoriev I.V."/>
            <person name="Bonfante P."/>
            <person name="Martin F.M."/>
        </authorList>
    </citation>
    <scope>NUCLEOTIDE SEQUENCE [LARGE SCALE GENOMIC DNA]</scope>
    <source>
        <strain evidence="5 6">ATCC MYA-4762</strain>
    </source>
</reference>
<feature type="compositionally biased region" description="Polar residues" evidence="3">
    <location>
        <begin position="1"/>
        <end position="14"/>
    </location>
</feature>
<keyword evidence="6" id="KW-1185">Reference proteome</keyword>
<dbReference type="GO" id="GO:0006351">
    <property type="term" value="P:DNA-templated transcription"/>
    <property type="evidence" value="ECO:0007669"/>
    <property type="project" value="InterPro"/>
</dbReference>
<evidence type="ECO:0000256" key="2">
    <source>
        <dbReference type="ARBA" id="ARBA00023242"/>
    </source>
</evidence>
<dbReference type="EMBL" id="ML121528">
    <property type="protein sequence ID" value="RPB29035.1"/>
    <property type="molecule type" value="Genomic_DNA"/>
</dbReference>
<dbReference type="AlphaFoldDB" id="A0A3N4MLM4"/>
<keyword evidence="2" id="KW-0539">Nucleus</keyword>
<feature type="region of interest" description="Disordered" evidence="3">
    <location>
        <begin position="219"/>
        <end position="242"/>
    </location>
</feature>
<feature type="compositionally biased region" description="Polar residues" evidence="3">
    <location>
        <begin position="93"/>
        <end position="103"/>
    </location>
</feature>
<dbReference type="PANTHER" id="PTHR46910:SF39">
    <property type="entry name" value="ZN(II)2CYS6 TRANSCRIPTION FACTOR (EUROFUNG)"/>
    <property type="match status" value="1"/>
</dbReference>
<evidence type="ECO:0000313" key="6">
    <source>
        <dbReference type="Proteomes" id="UP000267821"/>
    </source>
</evidence>
<accession>A0A3N4MLM4</accession>
<dbReference type="Gene3D" id="4.10.240.10">
    <property type="entry name" value="Zn(2)-C6 fungal-type DNA-binding domain"/>
    <property type="match status" value="1"/>
</dbReference>
<dbReference type="CDD" id="cd00067">
    <property type="entry name" value="GAL4"/>
    <property type="match status" value="1"/>
</dbReference>
<proteinExistence type="predicted"/>
<evidence type="ECO:0000259" key="4">
    <source>
        <dbReference type="PROSITE" id="PS50048"/>
    </source>
</evidence>
<dbReference type="Pfam" id="PF04082">
    <property type="entry name" value="Fungal_trans"/>
    <property type="match status" value="1"/>
</dbReference>
<dbReference type="Pfam" id="PF00172">
    <property type="entry name" value="Zn_clus"/>
    <property type="match status" value="1"/>
</dbReference>
<feature type="domain" description="Zn(2)-C6 fungal-type" evidence="4">
    <location>
        <begin position="137"/>
        <end position="166"/>
    </location>
</feature>
<dbReference type="PANTHER" id="PTHR46910">
    <property type="entry name" value="TRANSCRIPTION FACTOR PDR1"/>
    <property type="match status" value="1"/>
</dbReference>
<evidence type="ECO:0000313" key="5">
    <source>
        <dbReference type="EMBL" id="RPB29035.1"/>
    </source>
</evidence>
<dbReference type="InterPro" id="IPR050987">
    <property type="entry name" value="AtrR-like"/>
</dbReference>
<dbReference type="OrthoDB" id="3990906at2759"/>
<dbReference type="GO" id="GO:0000981">
    <property type="term" value="F:DNA-binding transcription factor activity, RNA polymerase II-specific"/>
    <property type="evidence" value="ECO:0007669"/>
    <property type="project" value="InterPro"/>
</dbReference>
<dbReference type="InterPro" id="IPR007219">
    <property type="entry name" value="XnlR_reg_dom"/>
</dbReference>